<dbReference type="AlphaFoldDB" id="A0A4S8JDZ8"/>
<evidence type="ECO:0000313" key="1">
    <source>
        <dbReference type="EMBL" id="THU60020.1"/>
    </source>
</evidence>
<reference evidence="1 2" key="1">
    <citation type="journal article" date="2019" name="Nat. Plants">
        <title>Genome sequencing of Musa balbisiana reveals subgenome evolution and function divergence in polyploid bananas.</title>
        <authorList>
            <person name="Yao X."/>
        </authorList>
    </citation>
    <scope>NUCLEOTIDE SEQUENCE [LARGE SCALE GENOMIC DNA]</scope>
    <source>
        <strain evidence="2">cv. DH-PKW</strain>
        <tissue evidence="1">Leaves</tissue>
    </source>
</reference>
<gene>
    <name evidence="1" type="ORF">C4D60_Mb07t08230</name>
</gene>
<sequence>MERLLVTVPNVLQRANQFITIEMIVLSNHEMCKRKEKGFLKDSQWMKTSMKKWNKSKYYCIYCDYGHDGEKIESPP</sequence>
<proteinExistence type="predicted"/>
<comment type="caution">
    <text evidence="1">The sequence shown here is derived from an EMBL/GenBank/DDBJ whole genome shotgun (WGS) entry which is preliminary data.</text>
</comment>
<name>A0A4S8JDZ8_MUSBA</name>
<dbReference type="Proteomes" id="UP000317650">
    <property type="component" value="Chromosome 7"/>
</dbReference>
<dbReference type="EMBL" id="PYDT01000005">
    <property type="protein sequence ID" value="THU60020.1"/>
    <property type="molecule type" value="Genomic_DNA"/>
</dbReference>
<organism evidence="1 2">
    <name type="scientific">Musa balbisiana</name>
    <name type="common">Banana</name>
    <dbReference type="NCBI Taxonomy" id="52838"/>
    <lineage>
        <taxon>Eukaryota</taxon>
        <taxon>Viridiplantae</taxon>
        <taxon>Streptophyta</taxon>
        <taxon>Embryophyta</taxon>
        <taxon>Tracheophyta</taxon>
        <taxon>Spermatophyta</taxon>
        <taxon>Magnoliopsida</taxon>
        <taxon>Liliopsida</taxon>
        <taxon>Zingiberales</taxon>
        <taxon>Musaceae</taxon>
        <taxon>Musa</taxon>
    </lineage>
</organism>
<evidence type="ECO:0000313" key="2">
    <source>
        <dbReference type="Proteomes" id="UP000317650"/>
    </source>
</evidence>
<protein>
    <submittedName>
        <fullName evidence="1">Uncharacterized protein</fullName>
    </submittedName>
</protein>
<keyword evidence="2" id="KW-1185">Reference proteome</keyword>
<accession>A0A4S8JDZ8</accession>